<sequence>MSLKPSTKLSQNRRMHPYAHALRRQREHLNEVALANTLPPPRNFDAAPDRNVAEKIHRALNLVIFVLSIACLMLRLFNIILIKEIIATLDA</sequence>
<accession>A0AA38JJX0</accession>
<reference evidence="2" key="1">
    <citation type="submission" date="2022-08" db="EMBL/GenBank/DDBJ databases">
        <authorList>
            <consortium name="DOE Joint Genome Institute"/>
            <person name="Min B."/>
            <person name="Sierra-Patev S."/>
            <person name="Naranjo-Ortiz M."/>
            <person name="Looney B."/>
            <person name="Konkel Z."/>
            <person name="Slot J.C."/>
            <person name="Sakamoto Y."/>
            <person name="Steenwyk J.L."/>
            <person name="Rokas A."/>
            <person name="Carro J."/>
            <person name="Camarero S."/>
            <person name="Ferreira P."/>
            <person name="Molpeceres G."/>
            <person name="Ruiz-duenas F.J."/>
            <person name="Serrano A."/>
            <person name="Henrissat B."/>
            <person name="Drula E."/>
            <person name="Hughes K.W."/>
            <person name="Mata J.L."/>
            <person name="Ishikawa N.K."/>
            <person name="Vargas-Isla R."/>
            <person name="Ushijima S."/>
            <person name="Smith C.A."/>
            <person name="Ahrendt S."/>
            <person name="Andreopoulos W."/>
            <person name="He G."/>
            <person name="LaButti K."/>
            <person name="Lipzen A."/>
            <person name="Ng V."/>
            <person name="Riley R."/>
            <person name="Sandor L."/>
            <person name="Barry K."/>
            <person name="Martinez A.T."/>
            <person name="Xiao Y."/>
            <person name="Gibbons J.G."/>
            <person name="Terashima K."/>
            <person name="Hibbett D.S."/>
            <person name="Grigoriev I.V."/>
        </authorList>
    </citation>
    <scope>NUCLEOTIDE SEQUENCE</scope>
    <source>
        <strain evidence="2">ET3784</strain>
    </source>
</reference>
<dbReference type="Proteomes" id="UP001176059">
    <property type="component" value="Unassembled WGS sequence"/>
</dbReference>
<comment type="caution">
    <text evidence="2">The sequence shown here is derived from an EMBL/GenBank/DDBJ whole genome shotgun (WGS) entry which is preliminary data.</text>
</comment>
<gene>
    <name evidence="2" type="ORF">DFJ43DRAFT_1149146</name>
</gene>
<dbReference type="EMBL" id="JANVFO010000002">
    <property type="protein sequence ID" value="KAJ3737306.1"/>
    <property type="molecule type" value="Genomic_DNA"/>
</dbReference>
<evidence type="ECO:0000256" key="1">
    <source>
        <dbReference type="SAM" id="Phobius"/>
    </source>
</evidence>
<name>A0AA38JJX0_9AGAR</name>
<reference evidence="2" key="2">
    <citation type="journal article" date="2023" name="Proc. Natl. Acad. Sci. U.S.A.">
        <title>A global phylogenomic analysis of the shiitake genus Lentinula.</title>
        <authorList>
            <person name="Sierra-Patev S."/>
            <person name="Min B."/>
            <person name="Naranjo-Ortiz M."/>
            <person name="Looney B."/>
            <person name="Konkel Z."/>
            <person name="Slot J.C."/>
            <person name="Sakamoto Y."/>
            <person name="Steenwyk J.L."/>
            <person name="Rokas A."/>
            <person name="Carro J."/>
            <person name="Camarero S."/>
            <person name="Ferreira P."/>
            <person name="Molpeceres G."/>
            <person name="Ruiz-Duenas F.J."/>
            <person name="Serrano A."/>
            <person name="Henrissat B."/>
            <person name="Drula E."/>
            <person name="Hughes K.W."/>
            <person name="Mata J.L."/>
            <person name="Ishikawa N.K."/>
            <person name="Vargas-Isla R."/>
            <person name="Ushijima S."/>
            <person name="Smith C.A."/>
            <person name="Donoghue J."/>
            <person name="Ahrendt S."/>
            <person name="Andreopoulos W."/>
            <person name="He G."/>
            <person name="LaButti K."/>
            <person name="Lipzen A."/>
            <person name="Ng V."/>
            <person name="Riley R."/>
            <person name="Sandor L."/>
            <person name="Barry K."/>
            <person name="Martinez A.T."/>
            <person name="Xiao Y."/>
            <person name="Gibbons J.G."/>
            <person name="Terashima K."/>
            <person name="Grigoriev I.V."/>
            <person name="Hibbett D."/>
        </authorList>
    </citation>
    <scope>NUCLEOTIDE SEQUENCE</scope>
    <source>
        <strain evidence="2">ET3784</strain>
    </source>
</reference>
<evidence type="ECO:0000313" key="3">
    <source>
        <dbReference type="Proteomes" id="UP001176059"/>
    </source>
</evidence>
<keyword evidence="1" id="KW-1133">Transmembrane helix</keyword>
<feature type="transmembrane region" description="Helical" evidence="1">
    <location>
        <begin position="59"/>
        <end position="82"/>
    </location>
</feature>
<keyword evidence="1" id="KW-0472">Membrane</keyword>
<proteinExistence type="predicted"/>
<organism evidence="2 3">
    <name type="scientific">Lentinula guzmanii</name>
    <dbReference type="NCBI Taxonomy" id="2804957"/>
    <lineage>
        <taxon>Eukaryota</taxon>
        <taxon>Fungi</taxon>
        <taxon>Dikarya</taxon>
        <taxon>Basidiomycota</taxon>
        <taxon>Agaricomycotina</taxon>
        <taxon>Agaricomycetes</taxon>
        <taxon>Agaricomycetidae</taxon>
        <taxon>Agaricales</taxon>
        <taxon>Marasmiineae</taxon>
        <taxon>Omphalotaceae</taxon>
        <taxon>Lentinula</taxon>
    </lineage>
</organism>
<evidence type="ECO:0000313" key="2">
    <source>
        <dbReference type="EMBL" id="KAJ3737306.1"/>
    </source>
</evidence>
<dbReference type="AlphaFoldDB" id="A0AA38JJX0"/>
<protein>
    <submittedName>
        <fullName evidence="2">Uncharacterized protein</fullName>
    </submittedName>
</protein>
<keyword evidence="3" id="KW-1185">Reference proteome</keyword>
<keyword evidence="1" id="KW-0812">Transmembrane</keyword>